<dbReference type="PRINTS" id="PR00132">
    <property type="entry name" value="GLHYDRLASE2"/>
</dbReference>
<feature type="domain" description="Glycoside hydrolase family 2 catalytic" evidence="6">
    <location>
        <begin position="315"/>
        <end position="633"/>
    </location>
</feature>
<evidence type="ECO:0000259" key="7">
    <source>
        <dbReference type="Pfam" id="PF16355"/>
    </source>
</evidence>
<reference evidence="9" key="1">
    <citation type="journal article" date="2019" name="Int. J. Syst. Evol. Microbiol.">
        <title>The Global Catalogue of Microorganisms (GCM) 10K type strain sequencing project: providing services to taxonomists for standard genome sequencing and annotation.</title>
        <authorList>
            <consortium name="The Broad Institute Genomics Platform"/>
            <consortium name="The Broad Institute Genome Sequencing Center for Infectious Disease"/>
            <person name="Wu L."/>
            <person name="Ma J."/>
        </authorList>
    </citation>
    <scope>NUCLEOTIDE SEQUENCE [LARGE SCALE GENOMIC DNA]</scope>
    <source>
        <strain evidence="9">JCM 17664</strain>
    </source>
</reference>
<evidence type="ECO:0000259" key="6">
    <source>
        <dbReference type="Pfam" id="PF02836"/>
    </source>
</evidence>
<proteinExistence type="inferred from homology"/>
<evidence type="ECO:0000313" key="9">
    <source>
        <dbReference type="Proteomes" id="UP001501207"/>
    </source>
</evidence>
<dbReference type="Gene3D" id="2.60.40.10">
    <property type="entry name" value="Immunoglobulins"/>
    <property type="match status" value="3"/>
</dbReference>
<feature type="chain" id="PRO_5046926391" evidence="4">
    <location>
        <begin position="27"/>
        <end position="829"/>
    </location>
</feature>
<dbReference type="GO" id="GO:0016787">
    <property type="term" value="F:hydrolase activity"/>
    <property type="evidence" value="ECO:0007669"/>
    <property type="project" value="UniProtKB-KW"/>
</dbReference>
<feature type="domain" description="DUF4982" evidence="7">
    <location>
        <begin position="653"/>
        <end position="711"/>
    </location>
</feature>
<protein>
    <submittedName>
        <fullName evidence="8">Glycoside hydrolase family 2 TIM barrel-domain containing protein</fullName>
    </submittedName>
</protein>
<dbReference type="PANTHER" id="PTHR42732:SF1">
    <property type="entry name" value="BETA-MANNOSIDASE"/>
    <property type="match status" value="1"/>
</dbReference>
<evidence type="ECO:0000259" key="5">
    <source>
        <dbReference type="Pfam" id="PF00703"/>
    </source>
</evidence>
<dbReference type="PANTHER" id="PTHR42732">
    <property type="entry name" value="BETA-GALACTOSIDASE"/>
    <property type="match status" value="1"/>
</dbReference>
<keyword evidence="4" id="KW-0732">Signal</keyword>
<dbReference type="InterPro" id="IPR036156">
    <property type="entry name" value="Beta-gal/glucu_dom_sf"/>
</dbReference>
<dbReference type="Pfam" id="PF16355">
    <property type="entry name" value="DUF4982"/>
    <property type="match status" value="1"/>
</dbReference>
<evidence type="ECO:0000313" key="8">
    <source>
        <dbReference type="EMBL" id="GAA4300068.1"/>
    </source>
</evidence>
<evidence type="ECO:0000256" key="2">
    <source>
        <dbReference type="ARBA" id="ARBA00022801"/>
    </source>
</evidence>
<organism evidence="8 9">
    <name type="scientific">Compostibacter hankyongensis</name>
    <dbReference type="NCBI Taxonomy" id="1007089"/>
    <lineage>
        <taxon>Bacteria</taxon>
        <taxon>Pseudomonadati</taxon>
        <taxon>Bacteroidota</taxon>
        <taxon>Chitinophagia</taxon>
        <taxon>Chitinophagales</taxon>
        <taxon>Chitinophagaceae</taxon>
        <taxon>Compostibacter</taxon>
    </lineage>
</organism>
<dbReference type="SUPFAM" id="SSF51445">
    <property type="entry name" value="(Trans)glycosidases"/>
    <property type="match status" value="1"/>
</dbReference>
<dbReference type="InterPro" id="IPR006101">
    <property type="entry name" value="Glyco_hydro_2"/>
</dbReference>
<name>A0ABP8FCL0_9BACT</name>
<dbReference type="InterPro" id="IPR017853">
    <property type="entry name" value="GH"/>
</dbReference>
<gene>
    <name evidence="8" type="ORF">GCM10023143_00730</name>
</gene>
<sequence length="829" mass="93545">MKHLLHHMAKYLLAAGMLLVTLSLRAQQSTRLTGGWEFLKGDLGGVWEAVRPVTAGSPESVPLWDSVALPHCFNARDAVDPDQNYYEGPGWYRTQLQLKNPYKNGRILLHFEGAGQKTNVYVYTQEVATHTGGYDEWTVDITDAVKAFTKSPDSKRFKGRVPLEIRCDNSRDLQMIPSDMSDFTVHGGLYRYLNLVYVPALSLDEVHILPRVDAGGSTGTVQISTAFRNPDHLGEAVLRLKIKDPQGKMVREEERRVQPQGEMQKLLSFTVNKPQLWSPSDPALYTVEAVLLSPDGTQQTRQETFGFRQFTFMEHGPFMLNGKRLLLRGTHRHQDGAGVGAAETEAMIRREMLLIKAMGVNFIRLAHYQQSPLVLHLCDSLGILVWEELAWCRGGLGGETYKTQARRMLTNMINQHYNHPAVIIWSLGNENDWPGDFAEFDRQKIRAFMKELNDLAHRLDSSRLTAIRRCDFCKDIVDVYSPSIWAGWYSGRYTEYRDATEKWIRQVPRFLHAEWGADSHARRHAEDPYARLGGIPTGQGVAEKAGDAALSGGKARASRDGDWSETYQCDLIDWYLQEQERMPDLTGSAYWIFKDFATPLRPDNPLPYVNQKGVVERDLRPKEAYYVFQSYWSDQPMVHIYGHTWPTRWGAAGKKETVKVYSNCAEAELFVNGRSYGRKKRDSHDFPAAGLRWELPMQEGDYTLRVVARKGRVTVTDSIAFHYQTAQWGSPARLSLRQVNSSGDTATVEATLTDSHGIPCLDARNVVRFGLTGDGVLLDDLGTSDGSRKLELYNGRALIRMKKQGGRSVISISSRGIPSAFLDLSSGSR</sequence>
<keyword evidence="2 8" id="KW-0378">Hydrolase</keyword>
<dbReference type="InterPro" id="IPR013783">
    <property type="entry name" value="Ig-like_fold"/>
</dbReference>
<dbReference type="EMBL" id="BAABFN010000001">
    <property type="protein sequence ID" value="GAA4300068.1"/>
    <property type="molecule type" value="Genomic_DNA"/>
</dbReference>
<dbReference type="InterPro" id="IPR006103">
    <property type="entry name" value="Glyco_hydro_2_cat"/>
</dbReference>
<accession>A0ABP8FCL0</accession>
<dbReference type="InterPro" id="IPR032311">
    <property type="entry name" value="DUF4982"/>
</dbReference>
<dbReference type="Pfam" id="PF02836">
    <property type="entry name" value="Glyco_hydro_2_C"/>
    <property type="match status" value="1"/>
</dbReference>
<comment type="caution">
    <text evidence="8">The sequence shown here is derived from an EMBL/GenBank/DDBJ whole genome shotgun (WGS) entry which is preliminary data.</text>
</comment>
<dbReference type="InterPro" id="IPR051913">
    <property type="entry name" value="GH2_Domain-Containing"/>
</dbReference>
<dbReference type="Pfam" id="PF00703">
    <property type="entry name" value="Glyco_hydro_2"/>
    <property type="match status" value="1"/>
</dbReference>
<dbReference type="SUPFAM" id="SSF49303">
    <property type="entry name" value="beta-Galactosidase/glucuronidase domain"/>
    <property type="match status" value="1"/>
</dbReference>
<dbReference type="InterPro" id="IPR006102">
    <property type="entry name" value="Ig-like_GH2"/>
</dbReference>
<evidence type="ECO:0000256" key="3">
    <source>
        <dbReference type="ARBA" id="ARBA00023295"/>
    </source>
</evidence>
<feature type="domain" description="Glycoside hydrolase family 2 immunoglobulin-like beta-sandwich" evidence="5">
    <location>
        <begin position="203"/>
        <end position="308"/>
    </location>
</feature>
<keyword evidence="9" id="KW-1185">Reference proteome</keyword>
<comment type="similarity">
    <text evidence="1">Belongs to the glycosyl hydrolase 2 family.</text>
</comment>
<dbReference type="InterPro" id="IPR008979">
    <property type="entry name" value="Galactose-bd-like_sf"/>
</dbReference>
<dbReference type="Gene3D" id="3.20.20.80">
    <property type="entry name" value="Glycosidases"/>
    <property type="match status" value="1"/>
</dbReference>
<dbReference type="SUPFAM" id="SSF49785">
    <property type="entry name" value="Galactose-binding domain-like"/>
    <property type="match status" value="1"/>
</dbReference>
<dbReference type="Proteomes" id="UP001501207">
    <property type="component" value="Unassembled WGS sequence"/>
</dbReference>
<keyword evidence="3" id="KW-0326">Glycosidase</keyword>
<feature type="signal peptide" evidence="4">
    <location>
        <begin position="1"/>
        <end position="26"/>
    </location>
</feature>
<evidence type="ECO:0000256" key="4">
    <source>
        <dbReference type="SAM" id="SignalP"/>
    </source>
</evidence>
<evidence type="ECO:0000256" key="1">
    <source>
        <dbReference type="ARBA" id="ARBA00007401"/>
    </source>
</evidence>
<dbReference type="Gene3D" id="2.60.120.260">
    <property type="entry name" value="Galactose-binding domain-like"/>
    <property type="match status" value="1"/>
</dbReference>